<keyword evidence="3" id="KW-1185">Reference proteome</keyword>
<organism evidence="2 3">
    <name type="scientific">Croceimicrobium hydrocarbonivorans</name>
    <dbReference type="NCBI Taxonomy" id="2761580"/>
    <lineage>
        <taxon>Bacteria</taxon>
        <taxon>Pseudomonadati</taxon>
        <taxon>Bacteroidota</taxon>
        <taxon>Flavobacteriia</taxon>
        <taxon>Flavobacteriales</taxon>
        <taxon>Owenweeksiaceae</taxon>
        <taxon>Croceimicrobium</taxon>
    </lineage>
</organism>
<keyword evidence="1" id="KW-0472">Membrane</keyword>
<feature type="transmembrane region" description="Helical" evidence="1">
    <location>
        <begin position="59"/>
        <end position="80"/>
    </location>
</feature>
<keyword evidence="1" id="KW-0812">Transmembrane</keyword>
<dbReference type="Proteomes" id="UP000516305">
    <property type="component" value="Chromosome"/>
</dbReference>
<protein>
    <submittedName>
        <fullName evidence="2">Uncharacterized protein</fullName>
    </submittedName>
</protein>
<evidence type="ECO:0000256" key="1">
    <source>
        <dbReference type="SAM" id="Phobius"/>
    </source>
</evidence>
<keyword evidence="1" id="KW-1133">Transmembrane helix</keyword>
<dbReference type="AlphaFoldDB" id="A0A7H0VIW7"/>
<evidence type="ECO:0000313" key="2">
    <source>
        <dbReference type="EMBL" id="QNR25665.1"/>
    </source>
</evidence>
<reference evidence="2 3" key="1">
    <citation type="submission" date="2020-08" db="EMBL/GenBank/DDBJ databases">
        <title>Croceimicrobium hydrocarbonivorans gen. nov., sp. nov., a novel marine bacterium isolated from a bacterial consortium that degrades polyethylene terephthalate.</title>
        <authorList>
            <person name="Liu R."/>
        </authorList>
    </citation>
    <scope>NUCLEOTIDE SEQUENCE [LARGE SCALE GENOMIC DNA]</scope>
    <source>
        <strain evidence="2 3">A20-9</strain>
    </source>
</reference>
<feature type="transmembrane region" description="Helical" evidence="1">
    <location>
        <begin position="28"/>
        <end position="47"/>
    </location>
</feature>
<gene>
    <name evidence="2" type="ORF">H4K34_07440</name>
</gene>
<name>A0A7H0VIW7_9FLAO</name>
<dbReference type="RefSeq" id="WP_210760191.1">
    <property type="nucleotide sequence ID" value="NZ_CP060139.1"/>
</dbReference>
<proteinExistence type="predicted"/>
<accession>A0A7H0VIW7</accession>
<dbReference type="KEGG" id="chyd:H4K34_07440"/>
<sequence>MVKILRAIYWRFHILIEPFTADSESAKILGSSSLFTMATTFWFLSIYKGIAKHFMDRPLLDRPKVGVVFLLALLISIYISTTTKNGKEYSPYRNTKANRFLIPLLTVVYVLGAYITFFGFTLDS</sequence>
<feature type="transmembrane region" description="Helical" evidence="1">
    <location>
        <begin position="100"/>
        <end position="122"/>
    </location>
</feature>
<evidence type="ECO:0000313" key="3">
    <source>
        <dbReference type="Proteomes" id="UP000516305"/>
    </source>
</evidence>
<dbReference type="EMBL" id="CP060139">
    <property type="protein sequence ID" value="QNR25665.1"/>
    <property type="molecule type" value="Genomic_DNA"/>
</dbReference>